<feature type="compositionally biased region" description="Pro residues" evidence="1">
    <location>
        <begin position="16"/>
        <end position="25"/>
    </location>
</feature>
<evidence type="ECO:0000313" key="2">
    <source>
        <dbReference type="EMBL" id="KAL2477498.1"/>
    </source>
</evidence>
<keyword evidence="3" id="KW-1185">Reference proteome</keyword>
<accession>A0ABD1QMP4</accession>
<protein>
    <submittedName>
        <fullName evidence="2">Uncharacterized protein</fullName>
    </submittedName>
</protein>
<evidence type="ECO:0000313" key="3">
    <source>
        <dbReference type="Proteomes" id="UP001604277"/>
    </source>
</evidence>
<comment type="caution">
    <text evidence="2">The sequence shown here is derived from an EMBL/GenBank/DDBJ whole genome shotgun (WGS) entry which is preliminary data.</text>
</comment>
<feature type="compositionally biased region" description="Polar residues" evidence="1">
    <location>
        <begin position="662"/>
        <end position="672"/>
    </location>
</feature>
<proteinExistence type="predicted"/>
<gene>
    <name evidence="2" type="ORF">Fot_46512</name>
</gene>
<evidence type="ECO:0000256" key="1">
    <source>
        <dbReference type="SAM" id="MobiDB-lite"/>
    </source>
</evidence>
<reference evidence="3" key="1">
    <citation type="submission" date="2024-07" db="EMBL/GenBank/DDBJ databases">
        <title>Two chromosome-level genome assemblies of Korean endemic species Abeliophyllum distichum and Forsythia ovata (Oleaceae).</title>
        <authorList>
            <person name="Jang H."/>
        </authorList>
    </citation>
    <scope>NUCLEOTIDE SEQUENCE [LARGE SCALE GENOMIC DNA]</scope>
</reference>
<sequence length="705" mass="79938">MTPKKLLIADHNSKPKPNPGPPATPPNSGSSSSTTTLPSEKRTRDLPNLSDCHCCGVRINHSNPKDRLQPLDSVWRIVLLCRKCSKKIQSGQTCSYCFKETANSGNIVKCRDCGRRIHQDCVKNYGDCTPWCYLGLGLGFRVCVDCWVPDLLKNSVRIHRTTDNKDVMKSCATEGDSKNCLQKGKKVESEVEKKVKMVAIGKEKTLRKFVVAKNAVEFAENVLDMTDKNSKNGDSISSDAIEVVDDVELAIQLHRAMNSSPRILRNNLIGNSSCFEILKSRDSDSLSSRRSGLGRNVGEGWNPDTCINVMEKEILVRTSENDSCLHANKLKWALLTYKRDKERKLWQVDDDEDFVISESKFSQQDDLKDELHLNGSKSGCQMRFNGDNYKRDKKRKLWQVDDDNAMVSESIFNQQDYLKYNLHMNGAKSGWQLKSNDDIYRRDKNRKVWQVDDDSVMVSEFEFNQQDLEWPLNHSYAIERFRQEPIIYKRTRFKLKACQAKGKALVFGECNSGFYNRVALGPQYHQQVDLEHELPLGDNRNSCPVKCDGEITLPNGSCKPEPDRYFFKYSPRRTGPKSGSIRETKLHYGASQNENQASVASLGNRKTSWLVKRRDKLILSDGSLYKEPDRYFFKYGQRVTGSKSGSNRETNLHSNDLRKENQSSAPGLTMNCSSKSRTLSNVSFDFCPVNLQAATSVSGPSVEEP</sequence>
<name>A0ABD1QMP4_9LAMI</name>
<feature type="region of interest" description="Disordered" evidence="1">
    <location>
        <begin position="1"/>
        <end position="45"/>
    </location>
</feature>
<dbReference type="PANTHER" id="PTHR38530">
    <property type="entry name" value="OS06G0468300 PROTEIN"/>
    <property type="match status" value="1"/>
</dbReference>
<feature type="compositionally biased region" description="Low complexity" evidence="1">
    <location>
        <begin position="26"/>
        <end position="38"/>
    </location>
</feature>
<feature type="region of interest" description="Disordered" evidence="1">
    <location>
        <begin position="640"/>
        <end position="672"/>
    </location>
</feature>
<organism evidence="2 3">
    <name type="scientific">Forsythia ovata</name>
    <dbReference type="NCBI Taxonomy" id="205694"/>
    <lineage>
        <taxon>Eukaryota</taxon>
        <taxon>Viridiplantae</taxon>
        <taxon>Streptophyta</taxon>
        <taxon>Embryophyta</taxon>
        <taxon>Tracheophyta</taxon>
        <taxon>Spermatophyta</taxon>
        <taxon>Magnoliopsida</taxon>
        <taxon>eudicotyledons</taxon>
        <taxon>Gunneridae</taxon>
        <taxon>Pentapetalae</taxon>
        <taxon>asterids</taxon>
        <taxon>lamiids</taxon>
        <taxon>Lamiales</taxon>
        <taxon>Oleaceae</taxon>
        <taxon>Forsythieae</taxon>
        <taxon>Forsythia</taxon>
    </lineage>
</organism>
<dbReference type="AlphaFoldDB" id="A0ABD1QMP4"/>
<feature type="compositionally biased region" description="Polar residues" evidence="1">
    <location>
        <begin position="640"/>
        <end position="654"/>
    </location>
</feature>
<dbReference type="Proteomes" id="UP001604277">
    <property type="component" value="Unassembled WGS sequence"/>
</dbReference>
<dbReference type="EMBL" id="JBFOLJ010000014">
    <property type="protein sequence ID" value="KAL2477498.1"/>
    <property type="molecule type" value="Genomic_DNA"/>
</dbReference>